<proteinExistence type="predicted"/>
<sequence>MWSRVPGLCAFPNDGMQCMILILKDTMKGYCR</sequence>
<reference evidence="1" key="2">
    <citation type="journal article" date="2015" name="Fish Shellfish Immunol.">
        <title>Early steps in the European eel (Anguilla anguilla)-Vibrio vulnificus interaction in the gills: Role of the RtxA13 toxin.</title>
        <authorList>
            <person name="Callol A."/>
            <person name="Pajuelo D."/>
            <person name="Ebbesson L."/>
            <person name="Teles M."/>
            <person name="MacKenzie S."/>
            <person name="Amaro C."/>
        </authorList>
    </citation>
    <scope>NUCLEOTIDE SEQUENCE</scope>
</reference>
<protein>
    <submittedName>
        <fullName evidence="1">Uncharacterized protein</fullName>
    </submittedName>
</protein>
<evidence type="ECO:0000313" key="1">
    <source>
        <dbReference type="EMBL" id="JAH02530.1"/>
    </source>
</evidence>
<name>A0A0E9PEM3_ANGAN</name>
<dbReference type="AlphaFoldDB" id="A0A0E9PEM3"/>
<dbReference type="EMBL" id="GBXM01106047">
    <property type="protein sequence ID" value="JAH02530.1"/>
    <property type="molecule type" value="Transcribed_RNA"/>
</dbReference>
<accession>A0A0E9PEM3</accession>
<organism evidence="1">
    <name type="scientific">Anguilla anguilla</name>
    <name type="common">European freshwater eel</name>
    <name type="synonym">Muraena anguilla</name>
    <dbReference type="NCBI Taxonomy" id="7936"/>
    <lineage>
        <taxon>Eukaryota</taxon>
        <taxon>Metazoa</taxon>
        <taxon>Chordata</taxon>
        <taxon>Craniata</taxon>
        <taxon>Vertebrata</taxon>
        <taxon>Euteleostomi</taxon>
        <taxon>Actinopterygii</taxon>
        <taxon>Neopterygii</taxon>
        <taxon>Teleostei</taxon>
        <taxon>Anguilliformes</taxon>
        <taxon>Anguillidae</taxon>
        <taxon>Anguilla</taxon>
    </lineage>
</organism>
<reference evidence="1" key="1">
    <citation type="submission" date="2014-11" db="EMBL/GenBank/DDBJ databases">
        <authorList>
            <person name="Amaro Gonzalez C."/>
        </authorList>
    </citation>
    <scope>NUCLEOTIDE SEQUENCE</scope>
</reference>